<feature type="transmembrane region" description="Helical" evidence="6">
    <location>
        <begin position="274"/>
        <end position="296"/>
    </location>
</feature>
<feature type="compositionally biased region" description="Low complexity" evidence="5">
    <location>
        <begin position="505"/>
        <end position="525"/>
    </location>
</feature>
<evidence type="ECO:0000256" key="1">
    <source>
        <dbReference type="ARBA" id="ARBA00004167"/>
    </source>
</evidence>
<name>A0AAD7XHH6_9APHY</name>
<dbReference type="AlphaFoldDB" id="A0AAD7XHH6"/>
<evidence type="ECO:0000256" key="7">
    <source>
        <dbReference type="SAM" id="SignalP"/>
    </source>
</evidence>
<dbReference type="EMBL" id="JAPEVG010000022">
    <property type="protein sequence ID" value="KAJ8495625.1"/>
    <property type="molecule type" value="Genomic_DNA"/>
</dbReference>
<accession>A0AAD7XHH6</accession>
<dbReference type="PANTHER" id="PTHR15549">
    <property type="entry name" value="PAIRED IMMUNOGLOBULIN-LIKE TYPE 2 RECEPTOR"/>
    <property type="match status" value="1"/>
</dbReference>
<keyword evidence="4 6" id="KW-0472">Membrane</keyword>
<keyword evidence="2 6" id="KW-0812">Transmembrane</keyword>
<dbReference type="GO" id="GO:0071944">
    <property type="term" value="C:cell periphery"/>
    <property type="evidence" value="ECO:0007669"/>
    <property type="project" value="UniProtKB-ARBA"/>
</dbReference>
<proteinExistence type="predicted"/>
<sequence length="576" mass="59449">MWASGWSLIPTLILLWPLQGYAANFTFTYGAATQCDDFTVSWTGGTPPFQLTLAHVYGVPRTLDIPANSFSNGKGSFTTPLTIPAKDQFIAIMSDSTGFGSGGASRLITAGKPSGQNTCNVTDPTLDFDYENNAALNQCRTYSFDNYAGAVQPVTIQGIVPGGTTFALYPPKGPTTFEWIANVAAGTHLVFIMTDSQGRQGGSSQVYTVGISDDATCLSKTSPATVAHPPSQSTSATSKPTASKTGTASATSTATSTAAPDGSGSSSKTSGGTIVAAIIGCLVGAFIVGTLVWFYLRRRRGTSVLKGGIFGKFQKKEVDLMHDPTVPPPAAVSPYPLYHPQAGSQGDVYTPSSTVNLLGNGSIGTGGRPSGDPFGTAYAPSTVMFASQPPAPGSASIASGFAGGVPPLGHRGSIHEGSVHGGSVSSWDQSVTSAMRRKAASAGVSPYAPSARFILHTDIEDDLPPPPDDEVIELPPQYSERRAPPPALNVSQPVAGPSSPRTEPGVPGTSSSGYGSGSRYADSSELPPPPSPEHTLVLSRTGVPLGPQLVRPIRAFLRGDLAPVIALASPNTQRHP</sequence>
<feature type="region of interest" description="Disordered" evidence="5">
    <location>
        <begin position="221"/>
        <end position="268"/>
    </location>
</feature>
<evidence type="ECO:0000256" key="5">
    <source>
        <dbReference type="SAM" id="MobiDB-lite"/>
    </source>
</evidence>
<gene>
    <name evidence="8" type="ORF">ONZ51_g1589</name>
</gene>
<keyword evidence="9" id="KW-1185">Reference proteome</keyword>
<organism evidence="8 9">
    <name type="scientific">Trametes cubensis</name>
    <dbReference type="NCBI Taxonomy" id="1111947"/>
    <lineage>
        <taxon>Eukaryota</taxon>
        <taxon>Fungi</taxon>
        <taxon>Dikarya</taxon>
        <taxon>Basidiomycota</taxon>
        <taxon>Agaricomycotina</taxon>
        <taxon>Agaricomycetes</taxon>
        <taxon>Polyporales</taxon>
        <taxon>Polyporaceae</taxon>
        <taxon>Trametes</taxon>
    </lineage>
</organism>
<dbReference type="Proteomes" id="UP001215151">
    <property type="component" value="Unassembled WGS sequence"/>
</dbReference>
<comment type="caution">
    <text evidence="8">The sequence shown here is derived from an EMBL/GenBank/DDBJ whole genome shotgun (WGS) entry which is preliminary data.</text>
</comment>
<protein>
    <submittedName>
        <fullName evidence="8">Uncharacterized protein</fullName>
    </submittedName>
</protein>
<feature type="chain" id="PRO_5041976453" evidence="7">
    <location>
        <begin position="23"/>
        <end position="576"/>
    </location>
</feature>
<keyword evidence="7" id="KW-0732">Signal</keyword>
<keyword evidence="3 6" id="KW-1133">Transmembrane helix</keyword>
<evidence type="ECO:0000313" key="9">
    <source>
        <dbReference type="Proteomes" id="UP001215151"/>
    </source>
</evidence>
<evidence type="ECO:0000256" key="6">
    <source>
        <dbReference type="SAM" id="Phobius"/>
    </source>
</evidence>
<comment type="subcellular location">
    <subcellularLocation>
        <location evidence="1">Membrane</location>
        <topology evidence="1">Single-pass membrane protein</topology>
    </subcellularLocation>
</comment>
<feature type="compositionally biased region" description="Low complexity" evidence="5">
    <location>
        <begin position="233"/>
        <end position="268"/>
    </location>
</feature>
<reference evidence="8" key="1">
    <citation type="submission" date="2022-11" db="EMBL/GenBank/DDBJ databases">
        <title>Genome Sequence of Cubamyces cubensis.</title>
        <authorList>
            <person name="Buettner E."/>
        </authorList>
    </citation>
    <scope>NUCLEOTIDE SEQUENCE</scope>
    <source>
        <strain evidence="8">MPL-01</strain>
    </source>
</reference>
<evidence type="ECO:0000313" key="8">
    <source>
        <dbReference type="EMBL" id="KAJ8495625.1"/>
    </source>
</evidence>
<dbReference type="InterPro" id="IPR051694">
    <property type="entry name" value="Immunoregulatory_rcpt-like"/>
</dbReference>
<evidence type="ECO:0000256" key="4">
    <source>
        <dbReference type="ARBA" id="ARBA00023136"/>
    </source>
</evidence>
<dbReference type="GO" id="GO:0016020">
    <property type="term" value="C:membrane"/>
    <property type="evidence" value="ECO:0007669"/>
    <property type="project" value="UniProtKB-SubCell"/>
</dbReference>
<feature type="region of interest" description="Disordered" evidence="5">
    <location>
        <begin position="479"/>
        <end position="539"/>
    </location>
</feature>
<feature type="signal peptide" evidence="7">
    <location>
        <begin position="1"/>
        <end position="22"/>
    </location>
</feature>
<evidence type="ECO:0000256" key="2">
    <source>
        <dbReference type="ARBA" id="ARBA00022692"/>
    </source>
</evidence>
<evidence type="ECO:0000256" key="3">
    <source>
        <dbReference type="ARBA" id="ARBA00022989"/>
    </source>
</evidence>